<dbReference type="PANTHER" id="PTHR43685:SF2">
    <property type="entry name" value="GLYCOSYLTRANSFERASE 2-LIKE DOMAIN-CONTAINING PROTEIN"/>
    <property type="match status" value="1"/>
</dbReference>
<feature type="domain" description="Glycosyltransferase 2-like" evidence="2">
    <location>
        <begin position="8"/>
        <end position="142"/>
    </location>
</feature>
<name>A0A399MA84_9PSED</name>
<dbReference type="InterPro" id="IPR001173">
    <property type="entry name" value="Glyco_trans_2-like"/>
</dbReference>
<keyword evidence="1" id="KW-1003">Cell membrane</keyword>
<proteinExistence type="predicted"/>
<dbReference type="SUPFAM" id="SSF53756">
    <property type="entry name" value="UDP-Glycosyltransferase/glycogen phosphorylase"/>
    <property type="match status" value="1"/>
</dbReference>
<dbReference type="AlphaFoldDB" id="A0A399MA84"/>
<dbReference type="InterPro" id="IPR050834">
    <property type="entry name" value="Glycosyltransf_2"/>
</dbReference>
<dbReference type="Gene3D" id="3.90.550.10">
    <property type="entry name" value="Spore Coat Polysaccharide Biosynthesis Protein SpsA, Chain A"/>
    <property type="match status" value="3"/>
</dbReference>
<dbReference type="GO" id="GO:0016740">
    <property type="term" value="F:transferase activity"/>
    <property type="evidence" value="ECO:0007669"/>
    <property type="project" value="UniProtKB-KW"/>
</dbReference>
<dbReference type="InterPro" id="IPR029044">
    <property type="entry name" value="Nucleotide-diphossugar_trans"/>
</dbReference>
<keyword evidence="1" id="KW-0997">Cell inner membrane</keyword>
<keyword evidence="3" id="KW-0808">Transferase</keyword>
<dbReference type="RefSeq" id="WP_119369209.1">
    <property type="nucleotide sequence ID" value="NZ_QWLL01000015.1"/>
</dbReference>
<evidence type="ECO:0000313" key="3">
    <source>
        <dbReference type="EMBL" id="RII78723.1"/>
    </source>
</evidence>
<organism evidence="3 4">
    <name type="scientific">Pseudomonas monteilii</name>
    <dbReference type="NCBI Taxonomy" id="76759"/>
    <lineage>
        <taxon>Bacteria</taxon>
        <taxon>Pseudomonadati</taxon>
        <taxon>Pseudomonadota</taxon>
        <taxon>Gammaproteobacteria</taxon>
        <taxon>Pseudomonadales</taxon>
        <taxon>Pseudomonadaceae</taxon>
        <taxon>Pseudomonas</taxon>
    </lineage>
</organism>
<evidence type="ECO:0000259" key="2">
    <source>
        <dbReference type="Pfam" id="PF00535"/>
    </source>
</evidence>
<feature type="domain" description="Glycosyltransferase 2-like" evidence="2">
    <location>
        <begin position="580"/>
        <end position="758"/>
    </location>
</feature>
<dbReference type="Proteomes" id="UP000265875">
    <property type="component" value="Unassembled WGS sequence"/>
</dbReference>
<evidence type="ECO:0000313" key="4">
    <source>
        <dbReference type="Proteomes" id="UP000265875"/>
    </source>
</evidence>
<comment type="caution">
    <text evidence="3">The sequence shown here is derived from an EMBL/GenBank/DDBJ whole genome shotgun (WGS) entry which is preliminary data.</text>
</comment>
<sequence>MNETPLVSIAIPAFNPNFFAMALQSALVQTYGHLEIVVCDDSEGEEIEAIVRSFERPGLPRVRYIRNATRLGFVKNLIQAVELSSGEIVKVLCDDDRLLPFCVEHQASALQEYPDISLALAQRVLCDADNCILPMRMSNARFANVDTLYKGDDVLAFLDGHSFKFLGNFSSAMMRRHHLLELLPVLTQEGQGFIALLDQALFACLLRRGNMVMFADALVIERLHPQRLDKQPPLVEAVHNEWVWLQQMLAIRGGEAAPAKGWVRHVPLTEAKHAPRQWQETNFVLLLSNWQTCMQGRVGNECESYSDFYQQWLGVRRFSDAQRRQLPRTLAAWPRQPRIVPLILDVDGDEAGVQVTLDSLAAQIYSPGPCHVFSAQAAGTWATARHLQLEGDWLSQVNQEVETLREDDWIYLLRAGDRLSESALLILAERIAVFPDLACLYSDEAAWCNGQSEEPVFKPDFNIDLLRSYPYVGRTLTFSCSAIRGLGGFDPAFGELGPHDLLWRLVETRGPHVIEHIAEIQVQSTCGYAQWLSSDAVITQNSRLLRAHLMRLGVPHRIHDGALPLLHRVEYLHATEPLVSIVVVCGDDLGSVQQSVQSVIEQTTYPRYEVLIVAGSDVDEATVEWLDAMSDIGGGILRVLRIPFAGDEAVLFNSGARHAEGEYLFKLSACLQVTEPGWLDELLQHGQRPEVGVVGAKIFDRFDKVAEAGIVLGVGQAVGPAFAGEDVQARGYLQRLQVVQNWSAVSGDCLLIRKALFDSLGGLDTQQFSSGLAEVDLCLRVKAQGYLVAWTPYVCMRTYAREPLLEASTRSMLETRLFRDQWLSSLIRDPAYNPNLNLTSANFRLEPSLHGSWNPLCARIQPSVLCLPINASAVGHYRVTQPFSELEAAGRLIGHVAYESPGTVQLARMNPDVIVLQLRHTAGSAHDIERIARVSQARRVFEIDDYVLAAPAKNNHARNKPADIEHHLRKCISLCDRVVVTTHALANALSTMHTDIRVVPNMLAPHLWTDIQSYRATSSKPRIGWGGGTSHTGDLEVIADVVRELADHVEWVFFGMCPEDLMPYIHEFHPAIGLQDYPRKLASLNLDLALAPLEFHIFNDCKSNLRLLEYGACGYPVICSDTEAYRGDLPCTRVRSNSKQEWLQAIRMHLSDPQASYKMGDALRERVLRDYVLRGNALDRWEWGWLAD</sequence>
<dbReference type="Pfam" id="PF00535">
    <property type="entry name" value="Glycos_transf_2"/>
    <property type="match status" value="2"/>
</dbReference>
<dbReference type="Gene3D" id="3.40.50.2000">
    <property type="entry name" value="Glycogen Phosphorylase B"/>
    <property type="match status" value="1"/>
</dbReference>
<gene>
    <name evidence="3" type="ORF">D0894_07080</name>
</gene>
<evidence type="ECO:0000256" key="1">
    <source>
        <dbReference type="ARBA" id="ARBA00022519"/>
    </source>
</evidence>
<reference evidence="3 4" key="1">
    <citation type="submission" date="2018-08" db="EMBL/GenBank/DDBJ databases">
        <title>Draft genome sequence of the cyanotroph, Pseudomonas monteilii BCN3.</title>
        <authorList>
            <person name="Jones L.B."/>
            <person name="Kunz D.A."/>
        </authorList>
    </citation>
    <scope>NUCLEOTIDE SEQUENCE [LARGE SCALE GENOMIC DNA]</scope>
    <source>
        <strain evidence="3 4">BCN3</strain>
    </source>
</reference>
<keyword evidence="1" id="KW-0472">Membrane</keyword>
<dbReference type="PANTHER" id="PTHR43685">
    <property type="entry name" value="GLYCOSYLTRANSFERASE"/>
    <property type="match status" value="1"/>
</dbReference>
<dbReference type="EMBL" id="QWLL01000015">
    <property type="protein sequence ID" value="RII78723.1"/>
    <property type="molecule type" value="Genomic_DNA"/>
</dbReference>
<protein>
    <submittedName>
        <fullName evidence="3">Glycosyltransferase</fullName>
    </submittedName>
</protein>
<dbReference type="SUPFAM" id="SSF53448">
    <property type="entry name" value="Nucleotide-diphospho-sugar transferases"/>
    <property type="match status" value="3"/>
</dbReference>
<dbReference type="CDD" id="cd00761">
    <property type="entry name" value="Glyco_tranf_GTA_type"/>
    <property type="match status" value="1"/>
</dbReference>
<accession>A0A399MA84</accession>